<evidence type="ECO:0000313" key="3">
    <source>
        <dbReference type="Proteomes" id="UP000011116"/>
    </source>
</evidence>
<dbReference type="Gene3D" id="1.50.10.160">
    <property type="match status" value="1"/>
</dbReference>
<reference evidence="2" key="3">
    <citation type="submission" date="2022-01" db="UniProtKB">
        <authorList>
            <consortium name="EnsemblPlants"/>
        </authorList>
    </citation>
    <scope>IDENTIFICATION</scope>
    <source>
        <strain evidence="2">subsp. vulgare</strain>
    </source>
</reference>
<dbReference type="Gene3D" id="1.10.600.10">
    <property type="entry name" value="Farnesyl Diphosphate Synthase"/>
    <property type="match status" value="1"/>
</dbReference>
<dbReference type="FunFam" id="1.50.10.130:FF:000002">
    <property type="entry name" value="Ent-copalyl diphosphate synthase, chloroplastic"/>
    <property type="match status" value="1"/>
</dbReference>
<dbReference type="Pfam" id="PF01397">
    <property type="entry name" value="Terpene_synth"/>
    <property type="match status" value="1"/>
</dbReference>
<protein>
    <recommendedName>
        <fullName evidence="1">Terpene synthase N-terminal domain-containing protein</fullName>
    </recommendedName>
</protein>
<dbReference type="GO" id="GO:0010333">
    <property type="term" value="F:terpene synthase activity"/>
    <property type="evidence" value="ECO:0000318"/>
    <property type="project" value="GO_Central"/>
</dbReference>
<dbReference type="SFLD" id="SFLDG01605">
    <property type="entry name" value="Terpene_Cyclase_Like_1_N-term"/>
    <property type="match status" value="1"/>
</dbReference>
<dbReference type="InterPro" id="IPR008949">
    <property type="entry name" value="Isoprenoid_synthase_dom_sf"/>
</dbReference>
<dbReference type="Gramene" id="HORVU.MOREX.r2.2HG0079260.1">
    <property type="protein sequence ID" value="HORVU.MOREX.r2.2HG0079260.1"/>
    <property type="gene ID" value="HORVU.MOREX.r2.2HG0079260"/>
</dbReference>
<dbReference type="Proteomes" id="UP000011116">
    <property type="component" value="Chromosome 2H"/>
</dbReference>
<dbReference type="GO" id="GO:0009686">
    <property type="term" value="P:gibberellin biosynthetic process"/>
    <property type="evidence" value="ECO:0000318"/>
    <property type="project" value="GO_Central"/>
</dbReference>
<dbReference type="AlphaFoldDB" id="A0A8I6WJP2"/>
<dbReference type="Gene3D" id="1.50.10.130">
    <property type="entry name" value="Terpene synthase, N-terminal domain"/>
    <property type="match status" value="1"/>
</dbReference>
<reference evidence="2" key="2">
    <citation type="submission" date="2020-10" db="EMBL/GenBank/DDBJ databases">
        <authorList>
            <person name="Scholz U."/>
            <person name="Mascher M."/>
            <person name="Fiebig A."/>
        </authorList>
    </citation>
    <scope>NUCLEOTIDE SEQUENCE [LARGE SCALE GENOMIC DNA]</scope>
    <source>
        <strain evidence="2">cv. Morex</strain>
    </source>
</reference>
<dbReference type="EnsemblPlants" id="HORVU.MOREX.r3.2HG0096030.1">
    <property type="protein sequence ID" value="HORVU.MOREX.r3.2HG0096030.1"/>
    <property type="gene ID" value="HORVU.MOREX.r3.2HG0096030"/>
</dbReference>
<dbReference type="InterPro" id="IPR001906">
    <property type="entry name" value="Terpene_synth_N"/>
</dbReference>
<evidence type="ECO:0000313" key="2">
    <source>
        <dbReference type="EnsemblPlants" id="HORVU.MOREX.r3.2HG0096030.1"/>
    </source>
</evidence>
<dbReference type="SMR" id="A0A8I6WJP2"/>
<sequence>MTSGPEAQRPTQVQVQPVDVRPAVPYTIKDDEQKDIMPDMIDAIKAPLRSIGSGEINVSAYDTALVALVKNQDGGEGPQFPSSIDWIVQNQLPDGSWGDKHFFFIQDRIINTLACVVALATWNLYGQKCEKGMHFIREHMWRLAEETPDDWTLIGFEITFPSLLCMAKDLDLDIPHHDPALEAIYAKRNQKLKMIPTTVLHAVPTTLLYSVEGMVNLDWKRLLQFRCADGSFHQSPAATAYALNQTGDPRSLKFLDRIIKIYDGGAPCVHPVDLFERLWAVDRLMRLGISRHFTSEIDQCLDYAYRHWTEHGLSHSGPCPTKDIDDTAMGFRLLRLHGYFVSPCVFKKFEKDGEFVCYPGQSNQSVSAMYNTYRAAQIVFPADEEDILGRAELYCRTFLQEKRASNKLSDKWVISKDLPGEVEYALNLPWRASLPRIETRFYLEQYGGSNDVWIGKVLYRMPLFCNDLYLKAAKADFTNFQRMCRLEWCGLKRWHDRNNLQMYGVSPNSALRAYFLAAANIFEPERAAERLGWARTAILTEAVSSNIQDNGSDMIHWPTSEVARDHHKNLSRGANNTTNDILRIVDELIMELGRFGDAADNLRRAWKDWLMSWAASDINESYEWSTALLLVRTVEVCSGRYDSTKQKMNISEYTQLEQLTSSICRKLAQCGQEMENIEEIDRQAGLEMRELAEHVLQSCNGISRLTKQTFLHVVKSFYYAALCSHDTIDHHIFKVILEDVI</sequence>
<dbReference type="SUPFAM" id="SSF48239">
    <property type="entry name" value="Terpenoid cyclases/Protein prenyltransferases"/>
    <property type="match status" value="2"/>
</dbReference>
<dbReference type="PANTHER" id="PTHR31739:SF47">
    <property type="entry name" value="ENT-COPALYL DIPHOSPHATE SYNTHASE"/>
    <property type="match status" value="1"/>
</dbReference>
<reference evidence="3" key="1">
    <citation type="journal article" date="2012" name="Nature">
        <title>A physical, genetic and functional sequence assembly of the barley genome.</title>
        <authorList>
            <consortium name="The International Barley Genome Sequencing Consortium"/>
            <person name="Mayer K.F."/>
            <person name="Waugh R."/>
            <person name="Brown J.W."/>
            <person name="Schulman A."/>
            <person name="Langridge P."/>
            <person name="Platzer M."/>
            <person name="Fincher G.B."/>
            <person name="Muehlbauer G.J."/>
            <person name="Sato K."/>
            <person name="Close T.J."/>
            <person name="Wise R.P."/>
            <person name="Stein N."/>
        </authorList>
    </citation>
    <scope>NUCLEOTIDE SEQUENCE [LARGE SCALE GENOMIC DNA]</scope>
    <source>
        <strain evidence="3">cv. Morex</strain>
    </source>
</reference>
<dbReference type="SUPFAM" id="SSF48576">
    <property type="entry name" value="Terpenoid synthases"/>
    <property type="match status" value="1"/>
</dbReference>
<keyword evidence="3" id="KW-1185">Reference proteome</keyword>
<evidence type="ECO:0000259" key="1">
    <source>
        <dbReference type="Pfam" id="PF01397"/>
    </source>
</evidence>
<organism evidence="2 3">
    <name type="scientific">Hordeum vulgare subsp. vulgare</name>
    <name type="common">Domesticated barley</name>
    <dbReference type="NCBI Taxonomy" id="112509"/>
    <lineage>
        <taxon>Eukaryota</taxon>
        <taxon>Viridiplantae</taxon>
        <taxon>Streptophyta</taxon>
        <taxon>Embryophyta</taxon>
        <taxon>Tracheophyta</taxon>
        <taxon>Spermatophyta</taxon>
        <taxon>Magnoliopsida</taxon>
        <taxon>Liliopsida</taxon>
        <taxon>Poales</taxon>
        <taxon>Poaceae</taxon>
        <taxon>BOP clade</taxon>
        <taxon>Pooideae</taxon>
        <taxon>Triticodae</taxon>
        <taxon>Triticeae</taxon>
        <taxon>Hordeinae</taxon>
        <taxon>Hordeum</taxon>
    </lineage>
</organism>
<dbReference type="PANTHER" id="PTHR31739">
    <property type="entry name" value="ENT-COPALYL DIPHOSPHATE SYNTHASE, CHLOROPLASTIC"/>
    <property type="match status" value="1"/>
</dbReference>
<dbReference type="InterPro" id="IPR050148">
    <property type="entry name" value="Terpene_synthase-like"/>
</dbReference>
<name>A0A8I6WJP2_HORVV</name>
<dbReference type="Gramene" id="HORVU.MOREX.r3.2HG0096030.1">
    <property type="protein sequence ID" value="HORVU.MOREX.r3.2HG0096030.1"/>
    <property type="gene ID" value="HORVU.MOREX.r3.2HG0096030"/>
</dbReference>
<accession>A0A8I6WJP2</accession>
<dbReference type="SFLD" id="SFLDG01014">
    <property type="entry name" value="Terpene_Cyclase_Like_1_N-term"/>
    <property type="match status" value="1"/>
</dbReference>
<feature type="domain" description="Terpene synthase N-terminal" evidence="1">
    <location>
        <begin position="218"/>
        <end position="426"/>
    </location>
</feature>
<dbReference type="InterPro" id="IPR008930">
    <property type="entry name" value="Terpenoid_cyclase/PrenylTrfase"/>
</dbReference>
<dbReference type="GO" id="GO:0009507">
    <property type="term" value="C:chloroplast"/>
    <property type="evidence" value="ECO:0000318"/>
    <property type="project" value="GO_Central"/>
</dbReference>
<dbReference type="InterPro" id="IPR036965">
    <property type="entry name" value="Terpene_synth_N_sf"/>
</dbReference>
<proteinExistence type="predicted"/>
<dbReference type="GO" id="GO:0000287">
    <property type="term" value="F:magnesium ion binding"/>
    <property type="evidence" value="ECO:0000318"/>
    <property type="project" value="GO_Central"/>
</dbReference>